<feature type="transmembrane region" description="Helical" evidence="6">
    <location>
        <begin position="44"/>
        <end position="67"/>
    </location>
</feature>
<evidence type="ECO:0000256" key="6">
    <source>
        <dbReference type="SAM" id="Phobius"/>
    </source>
</evidence>
<dbReference type="Gene3D" id="1.20.1740.10">
    <property type="entry name" value="Amino acid/polyamine transporter I"/>
    <property type="match status" value="1"/>
</dbReference>
<protein>
    <submittedName>
        <fullName evidence="8">Amino acid permease</fullName>
    </submittedName>
</protein>
<keyword evidence="2" id="KW-0813">Transport</keyword>
<feature type="transmembrane region" description="Helical" evidence="6">
    <location>
        <begin position="282"/>
        <end position="312"/>
    </location>
</feature>
<evidence type="ECO:0000256" key="4">
    <source>
        <dbReference type="ARBA" id="ARBA00022989"/>
    </source>
</evidence>
<proteinExistence type="predicted"/>
<evidence type="ECO:0000259" key="7">
    <source>
        <dbReference type="Pfam" id="PF00324"/>
    </source>
</evidence>
<keyword evidence="4 6" id="KW-1133">Transmembrane helix</keyword>
<feature type="transmembrane region" description="Helical" evidence="6">
    <location>
        <begin position="332"/>
        <end position="354"/>
    </location>
</feature>
<dbReference type="PANTHER" id="PTHR43495:SF5">
    <property type="entry name" value="GAMMA-AMINOBUTYRIC ACID PERMEASE"/>
    <property type="match status" value="1"/>
</dbReference>
<dbReference type="PANTHER" id="PTHR43495">
    <property type="entry name" value="GABA PERMEASE"/>
    <property type="match status" value="1"/>
</dbReference>
<keyword evidence="3 6" id="KW-0812">Transmembrane</keyword>
<reference evidence="8" key="1">
    <citation type="journal article" date="2014" name="Int. J. Syst. Evol. Microbiol.">
        <title>Complete genome sequence of Corynebacterium casei LMG S-19264T (=DSM 44701T), isolated from a smear-ripened cheese.</title>
        <authorList>
            <consortium name="US DOE Joint Genome Institute (JGI-PGF)"/>
            <person name="Walter F."/>
            <person name="Albersmeier A."/>
            <person name="Kalinowski J."/>
            <person name="Ruckert C."/>
        </authorList>
    </citation>
    <scope>NUCLEOTIDE SEQUENCE</scope>
    <source>
        <strain evidence="8">CGMCC 1.15758</strain>
    </source>
</reference>
<feature type="transmembrane region" description="Helical" evidence="6">
    <location>
        <begin position="99"/>
        <end position="118"/>
    </location>
</feature>
<organism evidence="8 9">
    <name type="scientific">Cysteiniphilum litorale</name>
    <dbReference type="NCBI Taxonomy" id="2056700"/>
    <lineage>
        <taxon>Bacteria</taxon>
        <taxon>Pseudomonadati</taxon>
        <taxon>Pseudomonadota</taxon>
        <taxon>Gammaproteobacteria</taxon>
        <taxon>Thiotrichales</taxon>
        <taxon>Fastidiosibacteraceae</taxon>
        <taxon>Cysteiniphilum</taxon>
    </lineage>
</organism>
<keyword evidence="9" id="KW-1185">Reference proteome</keyword>
<dbReference type="GO" id="GO:0055085">
    <property type="term" value="P:transmembrane transport"/>
    <property type="evidence" value="ECO:0007669"/>
    <property type="project" value="InterPro"/>
</dbReference>
<feature type="domain" description="Amino acid permease/ SLC12A" evidence="7">
    <location>
        <begin position="15"/>
        <end position="459"/>
    </location>
</feature>
<dbReference type="PIRSF" id="PIRSF006060">
    <property type="entry name" value="AA_transporter"/>
    <property type="match status" value="1"/>
</dbReference>
<name>A0A8J2Z264_9GAMM</name>
<dbReference type="Proteomes" id="UP000636949">
    <property type="component" value="Unassembled WGS sequence"/>
</dbReference>
<feature type="transmembrane region" description="Helical" evidence="6">
    <location>
        <begin position="241"/>
        <end position="262"/>
    </location>
</feature>
<gene>
    <name evidence="8" type="ORF">GCM10010995_01340</name>
</gene>
<feature type="transmembrane region" description="Helical" evidence="6">
    <location>
        <begin position="360"/>
        <end position="383"/>
    </location>
</feature>
<feature type="transmembrane region" description="Helical" evidence="6">
    <location>
        <begin position="18"/>
        <end position="38"/>
    </location>
</feature>
<evidence type="ECO:0000256" key="1">
    <source>
        <dbReference type="ARBA" id="ARBA00004141"/>
    </source>
</evidence>
<feature type="transmembrane region" description="Helical" evidence="6">
    <location>
        <begin position="154"/>
        <end position="175"/>
    </location>
</feature>
<dbReference type="AlphaFoldDB" id="A0A8J2Z264"/>
<feature type="transmembrane region" description="Helical" evidence="6">
    <location>
        <begin position="431"/>
        <end position="450"/>
    </location>
</feature>
<evidence type="ECO:0000313" key="9">
    <source>
        <dbReference type="Proteomes" id="UP000636949"/>
    </source>
</evidence>
<dbReference type="EMBL" id="BMJS01000001">
    <property type="protein sequence ID" value="GGF87874.1"/>
    <property type="molecule type" value="Genomic_DNA"/>
</dbReference>
<comment type="caution">
    <text evidence="8">The sequence shown here is derived from an EMBL/GenBank/DDBJ whole genome shotgun (WGS) entry which is preliminary data.</text>
</comment>
<feature type="transmembrane region" description="Helical" evidence="6">
    <location>
        <begin position="195"/>
        <end position="214"/>
    </location>
</feature>
<dbReference type="GO" id="GO:0016020">
    <property type="term" value="C:membrane"/>
    <property type="evidence" value="ECO:0007669"/>
    <property type="project" value="UniProtKB-SubCell"/>
</dbReference>
<dbReference type="OrthoDB" id="5297508at2"/>
<dbReference type="Pfam" id="PF00324">
    <property type="entry name" value="AA_permease"/>
    <property type="match status" value="1"/>
</dbReference>
<evidence type="ECO:0000256" key="5">
    <source>
        <dbReference type="ARBA" id="ARBA00023136"/>
    </source>
</evidence>
<evidence type="ECO:0000256" key="3">
    <source>
        <dbReference type="ARBA" id="ARBA00022692"/>
    </source>
</evidence>
<keyword evidence="5 6" id="KW-0472">Membrane</keyword>
<evidence type="ECO:0000313" key="8">
    <source>
        <dbReference type="EMBL" id="GGF87874.1"/>
    </source>
</evidence>
<evidence type="ECO:0000256" key="2">
    <source>
        <dbReference type="ARBA" id="ARBA00022448"/>
    </source>
</evidence>
<dbReference type="RefSeq" id="WP_117001257.1">
    <property type="nucleotide sequence ID" value="NZ_BMJS01000001.1"/>
</dbReference>
<feature type="transmembrane region" description="Helical" evidence="6">
    <location>
        <begin position="404"/>
        <end position="425"/>
    </location>
</feature>
<sequence>MTEVKTLRKDLKLRHLELISLGGIIGSAFFLGTGYIIAQGGPAVLISYALGGLIVFLVMLCLCELTVAMPSSSSFIQYASDYISPTWACGTGWSYWLNWIAYIPAECTAAGIIMHYIIPSVPAFTWAMLFGLMITVINLSKVRIFGEMEFWLSIVKIVAIVMFSVLAIFIFFGLYKSGGKMPTIGTEYLLGDGGFFPHGKLVVISLMVMLLVNFQGSEIVCLAAAESTDTDVAIPRASRNIAIRIVLLYLVPVLLLVLIFPWNKMESDTSVFVLALQQYGFHWVAGVFTFVILTAAFSCANSGMYATVRALYGLSNQKMAPKIFSRLNRHQVPMPAAIFTLICIWIFLILSYFFSSTTAFSYLLSISGFTGAVCWISICWSQYNFRKHCKKHKIELKGKFRTPFYPLVPLLGIWLQVACLVLLFFNEELRPAFYFGVPAVLLPMAIYWLYKKYSKASNHIEQSL</sequence>
<reference evidence="8" key="2">
    <citation type="submission" date="2020-09" db="EMBL/GenBank/DDBJ databases">
        <authorList>
            <person name="Sun Q."/>
            <person name="Zhou Y."/>
        </authorList>
    </citation>
    <scope>NUCLEOTIDE SEQUENCE</scope>
    <source>
        <strain evidence="8">CGMCC 1.15758</strain>
    </source>
</reference>
<comment type="subcellular location">
    <subcellularLocation>
        <location evidence="1">Membrane</location>
        <topology evidence="1">Multi-pass membrane protein</topology>
    </subcellularLocation>
</comment>
<dbReference type="InterPro" id="IPR004841">
    <property type="entry name" value="AA-permease/SLC12A_dom"/>
</dbReference>
<feature type="transmembrane region" description="Helical" evidence="6">
    <location>
        <begin position="124"/>
        <end position="142"/>
    </location>
</feature>
<accession>A0A8J2Z264</accession>
<dbReference type="FunFam" id="1.20.1740.10:FF:000001">
    <property type="entry name" value="Amino acid permease"/>
    <property type="match status" value="1"/>
</dbReference>